<dbReference type="SUPFAM" id="SSF51366">
    <property type="entry name" value="Ribulose-phoshate binding barrel"/>
    <property type="match status" value="1"/>
</dbReference>
<keyword evidence="9" id="KW-1185">Reference proteome</keyword>
<dbReference type="PANTHER" id="PTHR36204">
    <property type="entry name" value="N-ACETYLMANNOSAMINE-6-PHOSPHATE 2-EPIMERASE-RELATED"/>
    <property type="match status" value="1"/>
</dbReference>
<dbReference type="Gene3D" id="3.20.20.70">
    <property type="entry name" value="Aldolase class I"/>
    <property type="match status" value="1"/>
</dbReference>
<sequence>MTDDTTTTGRLLLPRGIFISCQAPEGSPLRDPYVMVSLARAAEKAGAAGIRAEGVKDISRIVETVRIPVIGIRKKHYEGSEVYITPTRFEVDEIAGAGAGIIALDATSRPRPGGETLEEVVSHAKALGLTVMADLAASEDAGQAIAAGVDVLGTTLVAASDEDVRPGGPNLAVIERLSNAFPERQVIAEGRFATPSDVQAAFRAGAATVVVGKAVTDAYALTRDLVAAADTFALSGSVG</sequence>
<evidence type="ECO:0000256" key="3">
    <source>
        <dbReference type="ARBA" id="ARBA00005081"/>
    </source>
</evidence>
<proteinExistence type="inferred from homology"/>
<comment type="pathway">
    <text evidence="3">Amino-sugar metabolism; N-acetylneuraminate degradation; D-fructose 6-phosphate from N-acetylneuraminate: step 3/5.</text>
</comment>
<keyword evidence="6 8" id="KW-0413">Isomerase</keyword>
<dbReference type="NCBIfam" id="NF002231">
    <property type="entry name" value="PRK01130.1"/>
    <property type="match status" value="1"/>
</dbReference>
<keyword evidence="7" id="KW-0119">Carbohydrate metabolism</keyword>
<evidence type="ECO:0000256" key="5">
    <source>
        <dbReference type="ARBA" id="ARBA00013180"/>
    </source>
</evidence>
<comment type="function">
    <text evidence="2">Converts N-acetylmannosamine-6-phosphate (ManNAc-6-P) to N-acetylglucosamine-6-phosphate (GlcNAc-6-P).</text>
</comment>
<name>A0A6L9XUA5_9MICO</name>
<evidence type="ECO:0000256" key="1">
    <source>
        <dbReference type="ARBA" id="ARBA00000056"/>
    </source>
</evidence>
<dbReference type="Pfam" id="PF04131">
    <property type="entry name" value="NanE"/>
    <property type="match status" value="1"/>
</dbReference>
<dbReference type="GO" id="GO:0019262">
    <property type="term" value="P:N-acetylneuraminate catabolic process"/>
    <property type="evidence" value="ECO:0007669"/>
    <property type="project" value="UniProtKB-UniPathway"/>
</dbReference>
<dbReference type="InterPro" id="IPR007260">
    <property type="entry name" value="NanE"/>
</dbReference>
<dbReference type="InterPro" id="IPR011060">
    <property type="entry name" value="RibuloseP-bd_barrel"/>
</dbReference>
<comment type="similarity">
    <text evidence="4">Belongs to the NanE family.</text>
</comment>
<dbReference type="EMBL" id="JAAGWY010000001">
    <property type="protein sequence ID" value="NEN04980.1"/>
    <property type="molecule type" value="Genomic_DNA"/>
</dbReference>
<comment type="catalytic activity">
    <reaction evidence="1">
        <text>an N-acyl-D-glucosamine 6-phosphate = an N-acyl-D-mannosamine 6-phosphate</text>
        <dbReference type="Rhea" id="RHEA:23932"/>
        <dbReference type="ChEBI" id="CHEBI:57599"/>
        <dbReference type="ChEBI" id="CHEBI:57666"/>
        <dbReference type="EC" id="5.1.3.9"/>
    </reaction>
</comment>
<evidence type="ECO:0000256" key="6">
    <source>
        <dbReference type="ARBA" id="ARBA00023235"/>
    </source>
</evidence>
<evidence type="ECO:0000256" key="4">
    <source>
        <dbReference type="ARBA" id="ARBA00007439"/>
    </source>
</evidence>
<evidence type="ECO:0000256" key="2">
    <source>
        <dbReference type="ARBA" id="ARBA00002147"/>
    </source>
</evidence>
<dbReference type="RefSeq" id="WP_163288057.1">
    <property type="nucleotide sequence ID" value="NZ_JAAGWY010000001.1"/>
</dbReference>
<dbReference type="GO" id="GO:0005829">
    <property type="term" value="C:cytosol"/>
    <property type="evidence" value="ECO:0007669"/>
    <property type="project" value="TreeGrafter"/>
</dbReference>
<dbReference type="Proteomes" id="UP000474967">
    <property type="component" value="Unassembled WGS sequence"/>
</dbReference>
<dbReference type="UniPathway" id="UPA00629">
    <property type="reaction ID" value="UER00682"/>
</dbReference>
<dbReference type="PANTHER" id="PTHR36204:SF1">
    <property type="entry name" value="N-ACETYLMANNOSAMINE-6-PHOSPHATE 2-EPIMERASE-RELATED"/>
    <property type="match status" value="1"/>
</dbReference>
<dbReference type="InterPro" id="IPR013785">
    <property type="entry name" value="Aldolase_TIM"/>
</dbReference>
<dbReference type="EC" id="5.1.3.9" evidence="5"/>
<dbReference type="GO" id="GO:0006053">
    <property type="term" value="P:N-acetylmannosamine catabolic process"/>
    <property type="evidence" value="ECO:0007669"/>
    <property type="project" value="TreeGrafter"/>
</dbReference>
<gene>
    <name evidence="8" type="ORF">G3T36_03765</name>
</gene>
<dbReference type="GO" id="GO:0047465">
    <property type="term" value="F:N-acylglucosamine-6-phosphate 2-epimerase activity"/>
    <property type="evidence" value="ECO:0007669"/>
    <property type="project" value="UniProtKB-EC"/>
</dbReference>
<protein>
    <recommendedName>
        <fullName evidence="5">N-acylglucosamine-6-phosphate 2-epimerase</fullName>
        <ecNumber evidence="5">5.1.3.9</ecNumber>
    </recommendedName>
</protein>
<comment type="caution">
    <text evidence="8">The sequence shown here is derived from an EMBL/GenBank/DDBJ whole genome shotgun (WGS) entry which is preliminary data.</text>
</comment>
<evidence type="ECO:0000313" key="9">
    <source>
        <dbReference type="Proteomes" id="UP000474967"/>
    </source>
</evidence>
<evidence type="ECO:0000313" key="8">
    <source>
        <dbReference type="EMBL" id="NEN04980.1"/>
    </source>
</evidence>
<accession>A0A6L9XUA5</accession>
<reference evidence="8 9" key="1">
    <citation type="journal article" date="2014" name="J. Microbiol.">
        <title>Diaminobutyricibacter tongyongensis gen. nov., sp. nov. and Homoserinibacter gongjuensis gen. nov., sp. nov. belong to the family Microbacteriaceae.</title>
        <authorList>
            <person name="Kim S.J."/>
            <person name="Ahn J.H."/>
            <person name="Weon H.Y."/>
            <person name="Hamada M."/>
            <person name="Suzuki K."/>
            <person name="Kwon S.W."/>
        </authorList>
    </citation>
    <scope>NUCLEOTIDE SEQUENCE [LARGE SCALE GENOMIC DNA]</scope>
    <source>
        <strain evidence="8 9">NBRC 108724</strain>
    </source>
</reference>
<evidence type="ECO:0000256" key="7">
    <source>
        <dbReference type="ARBA" id="ARBA00023277"/>
    </source>
</evidence>
<dbReference type="AlphaFoldDB" id="A0A6L9XUA5"/>
<organism evidence="8 9">
    <name type="scientific">Leifsonia tongyongensis</name>
    <dbReference type="NCBI Taxonomy" id="1268043"/>
    <lineage>
        <taxon>Bacteria</taxon>
        <taxon>Bacillati</taxon>
        <taxon>Actinomycetota</taxon>
        <taxon>Actinomycetes</taxon>
        <taxon>Micrococcales</taxon>
        <taxon>Microbacteriaceae</taxon>
        <taxon>Leifsonia</taxon>
    </lineage>
</organism>